<organism evidence="2 3">
    <name type="scientific">Zhongshania marina</name>
    <dbReference type="NCBI Taxonomy" id="2304603"/>
    <lineage>
        <taxon>Bacteria</taxon>
        <taxon>Pseudomonadati</taxon>
        <taxon>Pseudomonadota</taxon>
        <taxon>Gammaproteobacteria</taxon>
        <taxon>Cellvibrionales</taxon>
        <taxon>Spongiibacteraceae</taxon>
        <taxon>Zhongshania</taxon>
    </lineage>
</organism>
<dbReference type="Proteomes" id="UP000237222">
    <property type="component" value="Unassembled WGS sequence"/>
</dbReference>
<accession>A0A2S4HGA2</accession>
<name>A0A2S4HGA2_9GAMM</name>
<dbReference type="InterPro" id="IPR037135">
    <property type="entry name" value="DUF1653-like_dom_sf"/>
</dbReference>
<dbReference type="OrthoDB" id="371169at2"/>
<dbReference type="AlphaFoldDB" id="A0A2S4HGA2"/>
<dbReference type="RefSeq" id="WP_103683966.1">
    <property type="nucleotide sequence ID" value="NZ_PQGG01000019.1"/>
</dbReference>
<comment type="caution">
    <text evidence="2">The sequence shown here is derived from an EMBL/GenBank/DDBJ whole genome shotgun (WGS) entry which is preliminary data.</text>
</comment>
<evidence type="ECO:0000313" key="3">
    <source>
        <dbReference type="Proteomes" id="UP000237222"/>
    </source>
</evidence>
<gene>
    <name evidence="2" type="ORF">C0068_07995</name>
</gene>
<dbReference type="InterPro" id="IPR023387">
    <property type="entry name" value="DUF1653-like_dom"/>
</dbReference>
<reference evidence="2" key="1">
    <citation type="submission" date="2018-01" db="EMBL/GenBank/DDBJ databases">
        <authorList>
            <person name="Yu X.-D."/>
        </authorList>
    </citation>
    <scope>NUCLEOTIDE SEQUENCE</scope>
    <source>
        <strain evidence="2">ZX-21</strain>
    </source>
</reference>
<evidence type="ECO:0000313" key="2">
    <source>
        <dbReference type="EMBL" id="POP53025.1"/>
    </source>
</evidence>
<sequence>MADETNKSVVPGRYRHYKGGEYYVYELGTHSETEELLVAYRPLYGESALWLRPLAMFLEAVEFEGKVQPRFKLISPADGSSL</sequence>
<dbReference type="Gene3D" id="2.30.30.320">
    <property type="entry name" value="DUF1653-like domain"/>
    <property type="match status" value="1"/>
</dbReference>
<dbReference type="EMBL" id="PQGG01000019">
    <property type="protein sequence ID" value="POP53025.1"/>
    <property type="molecule type" value="Genomic_DNA"/>
</dbReference>
<feature type="domain" description="DUF1653" evidence="1">
    <location>
        <begin position="12"/>
        <end position="72"/>
    </location>
</feature>
<protein>
    <submittedName>
        <fullName evidence="2">DUF1653 domain-containing protein</fullName>
    </submittedName>
</protein>
<proteinExistence type="predicted"/>
<evidence type="ECO:0000259" key="1">
    <source>
        <dbReference type="Pfam" id="PF07866"/>
    </source>
</evidence>
<dbReference type="Pfam" id="PF07866">
    <property type="entry name" value="DUF1653"/>
    <property type="match status" value="1"/>
</dbReference>